<evidence type="ECO:0000313" key="3">
    <source>
        <dbReference type="Proteomes" id="UP000521872"/>
    </source>
</evidence>
<dbReference type="InterPro" id="IPR052953">
    <property type="entry name" value="Ser-rich/MCO-related"/>
</dbReference>
<sequence length="293" mass="29038">MVDSTEGISSFHRVVSLSSAPPFFFRSPHILASPRSIILRKTMFSSIIATALLSASLVKAETHLIKVGDGGLVFNPSQLTAAAGDTISFQFQAKNHSVTQSTFTDPCTPVPGGADSGFVNVPAGSTSLPQWSITVNNASAPLWFFCKQVPPAPALPHCQSGMVFAVNPTPAKTFDMFQAAAKALAGNSTSTTNSTTTTGGTTSTNGTTTTGNSSTNGTSTTGGSTSNSSDAGSTATGGAGTTPQATDGSGSTGTPSGTGAAAGSSTTPSSAMKLGGSAAGALTAVALLVSFVL</sequence>
<dbReference type="EMBL" id="JAACJL010000044">
    <property type="protein sequence ID" value="KAF4614847.1"/>
    <property type="molecule type" value="Genomic_DNA"/>
</dbReference>
<dbReference type="PANTHER" id="PTHR34883:SF15">
    <property type="entry name" value="EXTRACELLULAR SERINE-RICH PROTEIN"/>
    <property type="match status" value="1"/>
</dbReference>
<dbReference type="InterPro" id="IPR008972">
    <property type="entry name" value="Cupredoxin"/>
</dbReference>
<organism evidence="2 3">
    <name type="scientific">Agrocybe pediades</name>
    <dbReference type="NCBI Taxonomy" id="84607"/>
    <lineage>
        <taxon>Eukaryota</taxon>
        <taxon>Fungi</taxon>
        <taxon>Dikarya</taxon>
        <taxon>Basidiomycota</taxon>
        <taxon>Agaricomycotina</taxon>
        <taxon>Agaricomycetes</taxon>
        <taxon>Agaricomycetidae</taxon>
        <taxon>Agaricales</taxon>
        <taxon>Agaricineae</taxon>
        <taxon>Strophariaceae</taxon>
        <taxon>Agrocybe</taxon>
    </lineage>
</organism>
<dbReference type="SUPFAM" id="SSF49503">
    <property type="entry name" value="Cupredoxins"/>
    <property type="match status" value="1"/>
</dbReference>
<evidence type="ECO:0008006" key="4">
    <source>
        <dbReference type="Google" id="ProtNLM"/>
    </source>
</evidence>
<dbReference type="Proteomes" id="UP000521872">
    <property type="component" value="Unassembled WGS sequence"/>
</dbReference>
<dbReference type="AlphaFoldDB" id="A0A8H4VMB7"/>
<feature type="region of interest" description="Disordered" evidence="1">
    <location>
        <begin position="185"/>
        <end position="273"/>
    </location>
</feature>
<reference evidence="2 3" key="1">
    <citation type="submission" date="2019-12" db="EMBL/GenBank/DDBJ databases">
        <authorList>
            <person name="Floudas D."/>
            <person name="Bentzer J."/>
            <person name="Ahren D."/>
            <person name="Johansson T."/>
            <person name="Persson P."/>
            <person name="Tunlid A."/>
        </authorList>
    </citation>
    <scope>NUCLEOTIDE SEQUENCE [LARGE SCALE GENOMIC DNA]</scope>
    <source>
        <strain evidence="2 3">CBS 102.39</strain>
    </source>
</reference>
<evidence type="ECO:0000256" key="1">
    <source>
        <dbReference type="SAM" id="MobiDB-lite"/>
    </source>
</evidence>
<evidence type="ECO:0000313" key="2">
    <source>
        <dbReference type="EMBL" id="KAF4614847.1"/>
    </source>
</evidence>
<feature type="compositionally biased region" description="Low complexity" evidence="1">
    <location>
        <begin position="241"/>
        <end position="273"/>
    </location>
</feature>
<feature type="compositionally biased region" description="Low complexity" evidence="1">
    <location>
        <begin position="185"/>
        <end position="234"/>
    </location>
</feature>
<proteinExistence type="predicted"/>
<name>A0A8H4VMB7_9AGAR</name>
<dbReference type="Gene3D" id="2.60.40.420">
    <property type="entry name" value="Cupredoxins - blue copper proteins"/>
    <property type="match status" value="1"/>
</dbReference>
<comment type="caution">
    <text evidence="2">The sequence shown here is derived from an EMBL/GenBank/DDBJ whole genome shotgun (WGS) entry which is preliminary data.</text>
</comment>
<dbReference type="CDD" id="cd00920">
    <property type="entry name" value="Cupredoxin"/>
    <property type="match status" value="1"/>
</dbReference>
<dbReference type="PANTHER" id="PTHR34883">
    <property type="entry name" value="SERINE-RICH PROTEIN, PUTATIVE-RELATED-RELATED"/>
    <property type="match status" value="1"/>
</dbReference>
<protein>
    <recommendedName>
        <fullName evidence="4">Cupredoxin</fullName>
    </recommendedName>
</protein>
<keyword evidence="3" id="KW-1185">Reference proteome</keyword>
<gene>
    <name evidence="2" type="ORF">D9613_002978</name>
</gene>
<accession>A0A8H4VMB7</accession>